<organism evidence="1 2">
    <name type="scientific">Mycena maculata</name>
    <dbReference type="NCBI Taxonomy" id="230809"/>
    <lineage>
        <taxon>Eukaryota</taxon>
        <taxon>Fungi</taxon>
        <taxon>Dikarya</taxon>
        <taxon>Basidiomycota</taxon>
        <taxon>Agaricomycotina</taxon>
        <taxon>Agaricomycetes</taxon>
        <taxon>Agaricomycetidae</taxon>
        <taxon>Agaricales</taxon>
        <taxon>Marasmiineae</taxon>
        <taxon>Mycenaceae</taxon>
        <taxon>Mycena</taxon>
    </lineage>
</organism>
<keyword evidence="2" id="KW-1185">Reference proteome</keyword>
<evidence type="ECO:0000313" key="1">
    <source>
        <dbReference type="EMBL" id="KAJ7725512.1"/>
    </source>
</evidence>
<name>A0AAD7MP01_9AGAR</name>
<gene>
    <name evidence="1" type="ORF">DFH07DRAFT_853905</name>
</gene>
<dbReference type="EMBL" id="JARJLG010000227">
    <property type="protein sequence ID" value="KAJ7725512.1"/>
    <property type="molecule type" value="Genomic_DNA"/>
</dbReference>
<protein>
    <submittedName>
        <fullName evidence="1">Uncharacterized protein</fullName>
    </submittedName>
</protein>
<proteinExistence type="predicted"/>
<evidence type="ECO:0000313" key="2">
    <source>
        <dbReference type="Proteomes" id="UP001215280"/>
    </source>
</evidence>
<accession>A0AAD7MP01</accession>
<sequence length="92" mass="10758">MSPFAEPGSELHVCLLDFLKHKKIDLLHLETVFSELELTPDIITEVPMACLREISGMVEGRLWKFKIFCHDWTERLDEKRHAMSFRPLTDST</sequence>
<dbReference type="Proteomes" id="UP001215280">
    <property type="component" value="Unassembled WGS sequence"/>
</dbReference>
<comment type="caution">
    <text evidence="1">The sequence shown here is derived from an EMBL/GenBank/DDBJ whole genome shotgun (WGS) entry which is preliminary data.</text>
</comment>
<dbReference type="AlphaFoldDB" id="A0AAD7MP01"/>
<reference evidence="1" key="1">
    <citation type="submission" date="2023-03" db="EMBL/GenBank/DDBJ databases">
        <title>Massive genome expansion in bonnet fungi (Mycena s.s.) driven by repeated elements and novel gene families across ecological guilds.</title>
        <authorList>
            <consortium name="Lawrence Berkeley National Laboratory"/>
            <person name="Harder C.B."/>
            <person name="Miyauchi S."/>
            <person name="Viragh M."/>
            <person name="Kuo A."/>
            <person name="Thoen E."/>
            <person name="Andreopoulos B."/>
            <person name="Lu D."/>
            <person name="Skrede I."/>
            <person name="Drula E."/>
            <person name="Henrissat B."/>
            <person name="Morin E."/>
            <person name="Kohler A."/>
            <person name="Barry K."/>
            <person name="LaButti K."/>
            <person name="Morin E."/>
            <person name="Salamov A."/>
            <person name="Lipzen A."/>
            <person name="Mereny Z."/>
            <person name="Hegedus B."/>
            <person name="Baldrian P."/>
            <person name="Stursova M."/>
            <person name="Weitz H."/>
            <person name="Taylor A."/>
            <person name="Grigoriev I.V."/>
            <person name="Nagy L.G."/>
            <person name="Martin F."/>
            <person name="Kauserud H."/>
        </authorList>
    </citation>
    <scope>NUCLEOTIDE SEQUENCE</scope>
    <source>
        <strain evidence="1">CBHHK188m</strain>
    </source>
</reference>